<comment type="similarity">
    <text evidence="1">Belongs to the HipA Ser/Thr kinase family.</text>
</comment>
<evidence type="ECO:0000256" key="2">
    <source>
        <dbReference type="ARBA" id="ARBA00022679"/>
    </source>
</evidence>
<evidence type="ECO:0000313" key="5">
    <source>
        <dbReference type="EMBL" id="RZT42459.1"/>
    </source>
</evidence>
<dbReference type="PANTHER" id="PTHR37419:SF8">
    <property type="entry name" value="TOXIN YJJJ"/>
    <property type="match status" value="1"/>
</dbReference>
<dbReference type="Pfam" id="PF07804">
    <property type="entry name" value="HipA_C"/>
    <property type="match status" value="1"/>
</dbReference>
<name>A0A4V2FI41_9BURK</name>
<protein>
    <submittedName>
        <fullName evidence="5">Serine/threonine-protein kinase HipA</fullName>
    </submittedName>
</protein>
<keyword evidence="3 5" id="KW-0418">Kinase</keyword>
<dbReference type="GO" id="GO:0004674">
    <property type="term" value="F:protein serine/threonine kinase activity"/>
    <property type="evidence" value="ECO:0007669"/>
    <property type="project" value="TreeGrafter"/>
</dbReference>
<feature type="domain" description="HipA-like C-terminal" evidence="4">
    <location>
        <begin position="168"/>
        <end position="388"/>
    </location>
</feature>
<proteinExistence type="inferred from homology"/>
<keyword evidence="2" id="KW-0808">Transferase</keyword>
<dbReference type="RefSeq" id="WP_198680182.1">
    <property type="nucleotide sequence ID" value="NZ_SGXM01000001.1"/>
</dbReference>
<organism evidence="5 6">
    <name type="scientific">Cupriavidus agavae</name>
    <dbReference type="NCBI Taxonomy" id="1001822"/>
    <lineage>
        <taxon>Bacteria</taxon>
        <taxon>Pseudomonadati</taxon>
        <taxon>Pseudomonadota</taxon>
        <taxon>Betaproteobacteria</taxon>
        <taxon>Burkholderiales</taxon>
        <taxon>Burkholderiaceae</taxon>
        <taxon>Cupriavidus</taxon>
    </lineage>
</organism>
<comment type="caution">
    <text evidence="5">The sequence shown here is derived from an EMBL/GenBank/DDBJ whole genome shotgun (WGS) entry which is preliminary data.</text>
</comment>
<reference evidence="5 6" key="1">
    <citation type="journal article" date="2015" name="Stand. Genomic Sci.">
        <title>Genomic Encyclopedia of Bacterial and Archaeal Type Strains, Phase III: the genomes of soil and plant-associated and newly described type strains.</title>
        <authorList>
            <person name="Whitman W.B."/>
            <person name="Woyke T."/>
            <person name="Klenk H.P."/>
            <person name="Zhou Y."/>
            <person name="Lilburn T.G."/>
            <person name="Beck B.J."/>
            <person name="De Vos P."/>
            <person name="Vandamme P."/>
            <person name="Eisen J.A."/>
            <person name="Garrity G."/>
            <person name="Hugenholtz P."/>
            <person name="Kyrpides N.C."/>
        </authorList>
    </citation>
    <scope>NUCLEOTIDE SEQUENCE [LARGE SCALE GENOMIC DNA]</scope>
    <source>
        <strain evidence="5 6">ASC-9842</strain>
    </source>
</reference>
<dbReference type="AlphaFoldDB" id="A0A4V2FI41"/>
<evidence type="ECO:0000259" key="4">
    <source>
        <dbReference type="Pfam" id="PF07804"/>
    </source>
</evidence>
<evidence type="ECO:0000256" key="3">
    <source>
        <dbReference type="ARBA" id="ARBA00022777"/>
    </source>
</evidence>
<evidence type="ECO:0000256" key="1">
    <source>
        <dbReference type="ARBA" id="ARBA00010164"/>
    </source>
</evidence>
<sequence length="416" mass="46435">MTSEVWVWAWLPRDTEPTLAGRFVHARLARDAGLPRFLGRFVYGRSYLANPDALALDPLHLRLADTTYETVALGGFFGALRDAMPDDWGRFVIDRMWGRQEDATGYLLNGNGDHIGNLGFSASREAPPERPVLPELDVLKPARQVLLGMALQREPDPVLRGLVQPNTNLGGARPKLTIMDGGKQWIAKFPAREDHGAPMARIENAMLKLARACGIDTAHARVVEDDILLVERFDRALVADGTGWRRDGFLSAQTVFHGNVEVQAYSFPGSYPRLAREMARFSEEPAADQRELFHRMVFNCCISNTDDHERNHGFLAADTPGFYALSPAYDMVPRHHATRRKEHALGIGQHGAVGTRENLLSDCEVFGLTRAQAREILERVEHTVQADWEQTLRDEGLDGAALDAWRPCFAPLPETL</sequence>
<dbReference type="GO" id="GO:0005829">
    <property type="term" value="C:cytosol"/>
    <property type="evidence" value="ECO:0007669"/>
    <property type="project" value="TreeGrafter"/>
</dbReference>
<evidence type="ECO:0000313" key="6">
    <source>
        <dbReference type="Proteomes" id="UP000291078"/>
    </source>
</evidence>
<dbReference type="PANTHER" id="PTHR37419">
    <property type="entry name" value="SERINE/THREONINE-PROTEIN KINASE TOXIN HIPA"/>
    <property type="match status" value="1"/>
</dbReference>
<dbReference type="EMBL" id="SGXM01000001">
    <property type="protein sequence ID" value="RZT42459.1"/>
    <property type="molecule type" value="Genomic_DNA"/>
</dbReference>
<keyword evidence="6" id="KW-1185">Reference proteome</keyword>
<dbReference type="Proteomes" id="UP000291078">
    <property type="component" value="Unassembled WGS sequence"/>
</dbReference>
<gene>
    <name evidence="5" type="ORF">EV147_1495</name>
</gene>
<accession>A0A4V2FI41</accession>
<dbReference type="InterPro" id="IPR052028">
    <property type="entry name" value="HipA_Ser/Thr_kinase"/>
</dbReference>
<dbReference type="InterPro" id="IPR012893">
    <property type="entry name" value="HipA-like_C"/>
</dbReference>